<dbReference type="PRINTS" id="PR00838">
    <property type="entry name" value="V5ALLERGEN"/>
</dbReference>
<name>A0ABT0RSS0_9SPHN</name>
<dbReference type="PROSITE" id="PS01010">
    <property type="entry name" value="CRISP_2"/>
    <property type="match status" value="1"/>
</dbReference>
<dbReference type="InterPro" id="IPR002413">
    <property type="entry name" value="V5_allergen-like"/>
</dbReference>
<dbReference type="Gene3D" id="3.40.33.10">
    <property type="entry name" value="CAP"/>
    <property type="match status" value="1"/>
</dbReference>
<feature type="chain" id="PRO_5045523699" evidence="1">
    <location>
        <begin position="20"/>
        <end position="184"/>
    </location>
</feature>
<accession>A0ABT0RSS0</accession>
<evidence type="ECO:0000259" key="2">
    <source>
        <dbReference type="SMART" id="SM00198"/>
    </source>
</evidence>
<gene>
    <name evidence="3" type="ORF">LZ496_04085</name>
</gene>
<dbReference type="InterPro" id="IPR035940">
    <property type="entry name" value="CAP_sf"/>
</dbReference>
<keyword evidence="1" id="KW-0732">Signal</keyword>
<dbReference type="EMBL" id="JAMGBA010000001">
    <property type="protein sequence ID" value="MCL6697964.1"/>
    <property type="molecule type" value="Genomic_DNA"/>
</dbReference>
<dbReference type="InterPro" id="IPR018244">
    <property type="entry name" value="Allrgn_V5/Tpx1_CS"/>
</dbReference>
<proteinExistence type="predicted"/>
<feature type="domain" description="SCP" evidence="2">
    <location>
        <begin position="40"/>
        <end position="180"/>
    </location>
</feature>
<dbReference type="Pfam" id="PF00188">
    <property type="entry name" value="CAP"/>
    <property type="match status" value="1"/>
</dbReference>
<feature type="signal peptide" evidence="1">
    <location>
        <begin position="1"/>
        <end position="19"/>
    </location>
</feature>
<organism evidence="3 4">
    <name type="scientific">Sphingomonas caseinilyticus</name>
    <dbReference type="NCBI Taxonomy" id="2908205"/>
    <lineage>
        <taxon>Bacteria</taxon>
        <taxon>Pseudomonadati</taxon>
        <taxon>Pseudomonadota</taxon>
        <taxon>Alphaproteobacteria</taxon>
        <taxon>Sphingomonadales</taxon>
        <taxon>Sphingomonadaceae</taxon>
        <taxon>Sphingomonas</taxon>
    </lineage>
</organism>
<dbReference type="SUPFAM" id="SSF55797">
    <property type="entry name" value="PR-1-like"/>
    <property type="match status" value="1"/>
</dbReference>
<dbReference type="InterPro" id="IPR001283">
    <property type="entry name" value="CRISP-related"/>
</dbReference>
<dbReference type="SMART" id="SM00198">
    <property type="entry name" value="SCP"/>
    <property type="match status" value="1"/>
</dbReference>
<dbReference type="PRINTS" id="PR00837">
    <property type="entry name" value="V5TPXLIKE"/>
</dbReference>
<evidence type="ECO:0000313" key="3">
    <source>
        <dbReference type="EMBL" id="MCL6697964.1"/>
    </source>
</evidence>
<dbReference type="Proteomes" id="UP001203410">
    <property type="component" value="Unassembled WGS sequence"/>
</dbReference>
<evidence type="ECO:0000256" key="1">
    <source>
        <dbReference type="SAM" id="SignalP"/>
    </source>
</evidence>
<protein>
    <submittedName>
        <fullName evidence="3">CAP domain-containing protein</fullName>
    </submittedName>
</protein>
<reference evidence="3 4" key="1">
    <citation type="submission" date="2022-05" db="EMBL/GenBank/DDBJ databases">
        <authorList>
            <person name="Jo J.-H."/>
            <person name="Im W.-T."/>
        </authorList>
    </citation>
    <scope>NUCLEOTIDE SEQUENCE [LARGE SCALE GENOMIC DNA]</scope>
    <source>
        <strain evidence="3 4">NSE70-1</strain>
    </source>
</reference>
<comment type="caution">
    <text evidence="3">The sequence shown here is derived from an EMBL/GenBank/DDBJ whole genome shotgun (WGS) entry which is preliminary data.</text>
</comment>
<dbReference type="RefSeq" id="WP_249903312.1">
    <property type="nucleotide sequence ID" value="NZ_JAMGBA010000001.1"/>
</dbReference>
<keyword evidence="4" id="KW-1185">Reference proteome</keyword>
<evidence type="ECO:0000313" key="4">
    <source>
        <dbReference type="Proteomes" id="UP001203410"/>
    </source>
</evidence>
<dbReference type="InterPro" id="IPR014044">
    <property type="entry name" value="CAP_dom"/>
</dbReference>
<sequence>MMRRALTVLALVIPAAALAVPQTGVLPWTDKSPKSRNPLVLKSTMMAVHNEARRQYGVPPLVWDDGLASDSAVYAARLARLNRFEHDTQAGRKPKQGENLWMGTRGAYSYGEMIGLLVDERKYYRPGRFPYVSRTGSWSHVAHYTQIIWPTSQRVGCATASNQGNDYLVCRYLPAGNVVGTILR</sequence>
<dbReference type="PANTHER" id="PTHR10334">
    <property type="entry name" value="CYSTEINE-RICH SECRETORY PROTEIN-RELATED"/>
    <property type="match status" value="1"/>
</dbReference>